<evidence type="ECO:0000313" key="2">
    <source>
        <dbReference type="EMBL" id="MFC6042479.1"/>
    </source>
</evidence>
<feature type="compositionally biased region" description="Polar residues" evidence="1">
    <location>
        <begin position="820"/>
        <end position="829"/>
    </location>
</feature>
<evidence type="ECO:0008006" key="4">
    <source>
        <dbReference type="Google" id="ProtNLM"/>
    </source>
</evidence>
<comment type="caution">
    <text evidence="2">The sequence shown here is derived from an EMBL/GenBank/DDBJ whole genome shotgun (WGS) entry which is preliminary data.</text>
</comment>
<evidence type="ECO:0000313" key="3">
    <source>
        <dbReference type="Proteomes" id="UP001596135"/>
    </source>
</evidence>
<accession>A0ABW1LF15</accession>
<name>A0ABW1LF15_9ACTN</name>
<organism evidence="2 3">
    <name type="scientific">Nocardioides hankookensis</name>
    <dbReference type="NCBI Taxonomy" id="443157"/>
    <lineage>
        <taxon>Bacteria</taxon>
        <taxon>Bacillati</taxon>
        <taxon>Actinomycetota</taxon>
        <taxon>Actinomycetes</taxon>
        <taxon>Propionibacteriales</taxon>
        <taxon>Nocardioidaceae</taxon>
        <taxon>Nocardioides</taxon>
    </lineage>
</organism>
<dbReference type="RefSeq" id="WP_379151276.1">
    <property type="nucleotide sequence ID" value="NZ_JBHSRJ010000003.1"/>
</dbReference>
<evidence type="ECO:0000256" key="1">
    <source>
        <dbReference type="SAM" id="MobiDB-lite"/>
    </source>
</evidence>
<reference evidence="3" key="1">
    <citation type="journal article" date="2019" name="Int. J. Syst. Evol. Microbiol.">
        <title>The Global Catalogue of Microorganisms (GCM) 10K type strain sequencing project: providing services to taxonomists for standard genome sequencing and annotation.</title>
        <authorList>
            <consortium name="The Broad Institute Genomics Platform"/>
            <consortium name="The Broad Institute Genome Sequencing Center for Infectious Disease"/>
            <person name="Wu L."/>
            <person name="Ma J."/>
        </authorList>
    </citation>
    <scope>NUCLEOTIDE SEQUENCE [LARGE SCALE GENOMIC DNA]</scope>
    <source>
        <strain evidence="3">CCUG 54522</strain>
    </source>
</reference>
<sequence>MTTIAQLESWDPAAVGASAESLNSDRKALVDLQDEMDAGSPPGSWQGEAATAAVGSHDRVYARLADLVAAVSPVVEALDAAQGAIKSAQDSLHSALSTVAAEGWHLEETGGSVRITAPPAADDGGGGILGAVQEKVDEARMTALAQQVADALQAASDADAQLASVLNGARVGSYDGGTGTLADAALPPEMRGLSNAELVDYMFKHPKETAPYLDALSDDQRQAVGSALSTRWDDMAVPVVATGDADAYPTQAEIDQLNQLTDAFGRDPVVATTLLDELGPRGVLEVQATLLANPPGDADGISWQSAGHAQQTWSHVLAAGTSGADGGPGAVDHVSSEWVHQLNQVGQAPFELANGIGGNALGYQLLSPLLASDGQGSYFLNQVGTGMEKFEHDFADDNGGASPWDHYTYPGDLDLTHLGDDGFPDRDWPNGHDPFGGLMEGLSKNPEAAREFFSDPDGVSDYDDRVEHYMNDRDWSSYEDFGDRPSEIGTLGDALTTATTVDPDATSAHIMNDVVNAAGDPDHDLAPELRAPVGTMVSHYMPSVYDTFQHQHPVTTGDADPWLPGKQDPSRLVDFDESALRNTLDEVGRTEGAGNIVADAAAQYANLGYDHVFSGEGEAPEAAHQDPMSQWNSRLSLADSQVSSPYADVLASMKGGYGDQLRADGLAADAANSARGDSAWEFGGWVAEQGVGKIPVVGGFGDYLVGQGVDAITSANDVDTTVQVNHQIGQSIFDTDGAAQAMAQNAVYRNLPIETLAPALVDSDGDRIPMSEWGAEQRDAWQHQQEVNGLPASASELREQMSDQLTSAISRRDQFFGHTGDQQHTGDGG</sequence>
<feature type="region of interest" description="Disordered" evidence="1">
    <location>
        <begin position="792"/>
        <end position="829"/>
    </location>
</feature>
<protein>
    <recommendedName>
        <fullName evidence="4">WXG100 family type VII secretion target</fullName>
    </recommendedName>
</protein>
<proteinExistence type="predicted"/>
<dbReference type="EMBL" id="JBHSRJ010000003">
    <property type="protein sequence ID" value="MFC6042479.1"/>
    <property type="molecule type" value="Genomic_DNA"/>
</dbReference>
<dbReference type="Proteomes" id="UP001596135">
    <property type="component" value="Unassembled WGS sequence"/>
</dbReference>
<gene>
    <name evidence="2" type="ORF">ACFPYL_05320</name>
</gene>
<keyword evidence="3" id="KW-1185">Reference proteome</keyword>